<evidence type="ECO:0000313" key="2">
    <source>
        <dbReference type="Proteomes" id="UP001595704"/>
    </source>
</evidence>
<protein>
    <submittedName>
        <fullName evidence="1">Uncharacterized protein</fullName>
    </submittedName>
</protein>
<evidence type="ECO:0000313" key="1">
    <source>
        <dbReference type="EMBL" id="MFC3637257.1"/>
    </source>
</evidence>
<organism evidence="1 2">
    <name type="scientific">Camelimonas fluminis</name>
    <dbReference type="NCBI Taxonomy" id="1576911"/>
    <lineage>
        <taxon>Bacteria</taxon>
        <taxon>Pseudomonadati</taxon>
        <taxon>Pseudomonadota</taxon>
        <taxon>Alphaproteobacteria</taxon>
        <taxon>Hyphomicrobiales</taxon>
        <taxon>Chelatococcaceae</taxon>
        <taxon>Camelimonas</taxon>
    </lineage>
</organism>
<dbReference type="RefSeq" id="WP_191320113.1">
    <property type="nucleotide sequence ID" value="NZ_BNCG01000013.1"/>
</dbReference>
<dbReference type="Proteomes" id="UP001595704">
    <property type="component" value="Unassembled WGS sequence"/>
</dbReference>
<accession>A0ABV7UEX0</accession>
<keyword evidence="2" id="KW-1185">Reference proteome</keyword>
<comment type="caution">
    <text evidence="1">The sequence shown here is derived from an EMBL/GenBank/DDBJ whole genome shotgun (WGS) entry which is preliminary data.</text>
</comment>
<name>A0ABV7UEX0_9HYPH</name>
<reference evidence="2" key="1">
    <citation type="journal article" date="2019" name="Int. J. Syst. Evol. Microbiol.">
        <title>The Global Catalogue of Microorganisms (GCM) 10K type strain sequencing project: providing services to taxonomists for standard genome sequencing and annotation.</title>
        <authorList>
            <consortium name="The Broad Institute Genomics Platform"/>
            <consortium name="The Broad Institute Genome Sequencing Center for Infectious Disease"/>
            <person name="Wu L."/>
            <person name="Ma J."/>
        </authorList>
    </citation>
    <scope>NUCLEOTIDE SEQUENCE [LARGE SCALE GENOMIC DNA]</scope>
    <source>
        <strain evidence="2">KCTC 42282</strain>
    </source>
</reference>
<dbReference type="EMBL" id="JBHRYC010000030">
    <property type="protein sequence ID" value="MFC3637257.1"/>
    <property type="molecule type" value="Genomic_DNA"/>
</dbReference>
<sequence length="57" mass="6585">MNSLGGSEFVQTRCDDVTSQRIAAFASDFIVRQITLIQSNFPRKERKSLTTRFKNQF</sequence>
<gene>
    <name evidence="1" type="ORF">ACFONL_07650</name>
</gene>
<proteinExistence type="predicted"/>